<evidence type="ECO:0000256" key="2">
    <source>
        <dbReference type="ARBA" id="ARBA00022857"/>
    </source>
</evidence>
<feature type="binding site" evidence="6">
    <location>
        <begin position="74"/>
        <end position="77"/>
    </location>
    <ligand>
        <name>NADP(+)</name>
        <dbReference type="ChEBI" id="CHEBI:58349"/>
    </ligand>
</feature>
<accession>A0AA94L1C4</accession>
<dbReference type="InterPro" id="IPR028939">
    <property type="entry name" value="P5C_Rdtase_cat_N"/>
</dbReference>
<evidence type="ECO:0000256" key="3">
    <source>
        <dbReference type="ARBA" id="ARBA00023002"/>
    </source>
</evidence>
<evidence type="ECO:0000259" key="8">
    <source>
        <dbReference type="Pfam" id="PF03807"/>
    </source>
</evidence>
<keyword evidence="4 7" id="KW-0641">Proline biosynthesis</keyword>
<dbReference type="InterPro" id="IPR036291">
    <property type="entry name" value="NAD(P)-bd_dom_sf"/>
</dbReference>
<keyword evidence="3 4" id="KW-0560">Oxidoreductase</keyword>
<dbReference type="PANTHER" id="PTHR11645:SF0">
    <property type="entry name" value="PYRROLINE-5-CARBOXYLATE REDUCTASE 3"/>
    <property type="match status" value="1"/>
</dbReference>
<dbReference type="HAMAP" id="MF_01925">
    <property type="entry name" value="P5C_reductase"/>
    <property type="match status" value="1"/>
</dbReference>
<keyword evidence="4 7" id="KW-0028">Amino-acid biosynthesis</keyword>
<feature type="domain" description="Pyrroline-5-carboxylate reductase dimerisation" evidence="9">
    <location>
        <begin position="167"/>
        <end position="271"/>
    </location>
</feature>
<dbReference type="AlphaFoldDB" id="A0AA94L1C4"/>
<evidence type="ECO:0000256" key="6">
    <source>
        <dbReference type="PIRSR" id="PIRSR000193-1"/>
    </source>
</evidence>
<dbReference type="Gene3D" id="1.10.3730.10">
    <property type="entry name" value="ProC C-terminal domain-like"/>
    <property type="match status" value="1"/>
</dbReference>
<dbReference type="InterPro" id="IPR008927">
    <property type="entry name" value="6-PGluconate_DH-like_C_sf"/>
</dbReference>
<keyword evidence="4" id="KW-0963">Cytoplasm</keyword>
<comment type="caution">
    <text evidence="10">The sequence shown here is derived from an EMBL/GenBank/DDBJ whole genome shotgun (WGS) entry which is preliminary data.</text>
</comment>
<organism evidence="10 11">
    <name type="scientific">Desulfovibrio desulfuricans</name>
    <dbReference type="NCBI Taxonomy" id="876"/>
    <lineage>
        <taxon>Bacteria</taxon>
        <taxon>Pseudomonadati</taxon>
        <taxon>Thermodesulfobacteriota</taxon>
        <taxon>Desulfovibrionia</taxon>
        <taxon>Desulfovibrionales</taxon>
        <taxon>Desulfovibrionaceae</taxon>
        <taxon>Desulfovibrio</taxon>
    </lineage>
</organism>
<evidence type="ECO:0000259" key="9">
    <source>
        <dbReference type="Pfam" id="PF14748"/>
    </source>
</evidence>
<dbReference type="InterPro" id="IPR029036">
    <property type="entry name" value="P5CR_dimer"/>
</dbReference>
<dbReference type="Pfam" id="PF14748">
    <property type="entry name" value="P5CR_dimer"/>
    <property type="match status" value="1"/>
</dbReference>
<dbReference type="Gene3D" id="3.40.50.720">
    <property type="entry name" value="NAD(P)-binding Rossmann-like Domain"/>
    <property type="match status" value="1"/>
</dbReference>
<dbReference type="Proteomes" id="UP000182680">
    <property type="component" value="Unassembled WGS sequence"/>
</dbReference>
<keyword evidence="2 4" id="KW-0521">NADP</keyword>
<feature type="domain" description="Pyrroline-5-carboxylate reductase catalytic N-terminal" evidence="8">
    <location>
        <begin position="4"/>
        <end position="103"/>
    </location>
</feature>
<proteinExistence type="inferred from homology"/>
<dbReference type="InterPro" id="IPR053790">
    <property type="entry name" value="P5CR-like_CS"/>
</dbReference>
<evidence type="ECO:0000256" key="7">
    <source>
        <dbReference type="RuleBase" id="RU003903"/>
    </source>
</evidence>
<dbReference type="PROSITE" id="PS00521">
    <property type="entry name" value="P5CR"/>
    <property type="match status" value="1"/>
</dbReference>
<dbReference type="RefSeq" id="WP_012624525.1">
    <property type="nucleotide sequence ID" value="NZ_FPIW01000003.1"/>
</dbReference>
<comment type="function">
    <text evidence="4">Catalyzes the reduction of 1-pyrroline-5-carboxylate (PCA) to L-proline.</text>
</comment>
<dbReference type="GO" id="GO:0004735">
    <property type="term" value="F:pyrroline-5-carboxylate reductase activity"/>
    <property type="evidence" value="ECO:0007669"/>
    <property type="project" value="UniProtKB-UniRule"/>
</dbReference>
<gene>
    <name evidence="4" type="primary">proC</name>
    <name evidence="10" type="ORF">SAMN02910291_00341</name>
</gene>
<sequence length="276" mass="29034">MTLRIGCVGCGNMGGAIMSGLARPGTRNENRNSAYTLCGYNRTASRMQALEKAGVRVMASPLGVAENADIILLAVKPYQIREIMEQIRPALNKGKVILSVAAGITMHSLQQWAEALCPVVRCMPNTPALVGMGVFALCFDDPALGNERRQDILRLFSGLGQCVEMAEDKFTAFSALIGAGPAYVFAMMQGLVQAGVTMGFPHAQARQMVTALFAGSARMAEEDATPLGQLRDNVCSPGGLTIAGVNALDRAGLTGLLVDAVLAASARGAEMERNNG</sequence>
<evidence type="ECO:0000256" key="1">
    <source>
        <dbReference type="ARBA" id="ARBA00005525"/>
    </source>
</evidence>
<comment type="subcellular location">
    <subcellularLocation>
        <location evidence="4">Cytoplasm</location>
    </subcellularLocation>
</comment>
<comment type="similarity">
    <text evidence="1 4 7">Belongs to the pyrroline-5-carboxylate reductase family.</text>
</comment>
<dbReference type="EC" id="1.5.1.2" evidence="4 5"/>
<evidence type="ECO:0000256" key="4">
    <source>
        <dbReference type="HAMAP-Rule" id="MF_01925"/>
    </source>
</evidence>
<dbReference type="SUPFAM" id="SSF51735">
    <property type="entry name" value="NAD(P)-binding Rossmann-fold domains"/>
    <property type="match status" value="1"/>
</dbReference>
<name>A0AA94L1C4_DESDE</name>
<evidence type="ECO:0000313" key="10">
    <source>
        <dbReference type="EMBL" id="SFW19225.1"/>
    </source>
</evidence>
<dbReference type="GO" id="GO:0055129">
    <property type="term" value="P:L-proline biosynthetic process"/>
    <property type="evidence" value="ECO:0007669"/>
    <property type="project" value="UniProtKB-UniRule"/>
</dbReference>
<dbReference type="GO" id="GO:0005737">
    <property type="term" value="C:cytoplasm"/>
    <property type="evidence" value="ECO:0007669"/>
    <property type="project" value="UniProtKB-SubCell"/>
</dbReference>
<dbReference type="OMA" id="VWAVKPQ"/>
<dbReference type="EMBL" id="FPIW01000003">
    <property type="protein sequence ID" value="SFW19225.1"/>
    <property type="molecule type" value="Genomic_DNA"/>
</dbReference>
<dbReference type="PIRSF" id="PIRSF000193">
    <property type="entry name" value="Pyrrol-5-carb_rd"/>
    <property type="match status" value="1"/>
</dbReference>
<dbReference type="PANTHER" id="PTHR11645">
    <property type="entry name" value="PYRROLINE-5-CARBOXYLATE REDUCTASE"/>
    <property type="match status" value="1"/>
</dbReference>
<dbReference type="FunFam" id="1.10.3730.10:FF:000001">
    <property type="entry name" value="Pyrroline-5-carboxylate reductase"/>
    <property type="match status" value="1"/>
</dbReference>
<dbReference type="SUPFAM" id="SSF48179">
    <property type="entry name" value="6-phosphogluconate dehydrogenase C-terminal domain-like"/>
    <property type="match status" value="1"/>
</dbReference>
<reference evidence="11" key="1">
    <citation type="submission" date="2016-11" db="EMBL/GenBank/DDBJ databases">
        <authorList>
            <person name="Jaros S."/>
            <person name="Januszkiewicz K."/>
            <person name="Wedrychowicz H."/>
        </authorList>
    </citation>
    <scope>NUCLEOTIDE SEQUENCE [LARGE SCALE GENOMIC DNA]</scope>
    <source>
        <strain evidence="11">DSM 7057</strain>
    </source>
</reference>
<protein>
    <recommendedName>
        <fullName evidence="4 5">Pyrroline-5-carboxylate reductase</fullName>
        <shortName evidence="4">P5C reductase</shortName>
        <shortName evidence="4">P5CR</shortName>
        <ecNumber evidence="4 5">1.5.1.2</ecNumber>
    </recommendedName>
    <alternativeName>
        <fullName evidence="4">PCA reductase</fullName>
    </alternativeName>
</protein>
<dbReference type="Pfam" id="PF03807">
    <property type="entry name" value="F420_oxidored"/>
    <property type="match status" value="1"/>
</dbReference>
<comment type="catalytic activity">
    <reaction evidence="4 7">
        <text>L-proline + NADP(+) = (S)-1-pyrroline-5-carboxylate + NADPH + 2 H(+)</text>
        <dbReference type="Rhea" id="RHEA:14109"/>
        <dbReference type="ChEBI" id="CHEBI:15378"/>
        <dbReference type="ChEBI" id="CHEBI:17388"/>
        <dbReference type="ChEBI" id="CHEBI:57783"/>
        <dbReference type="ChEBI" id="CHEBI:58349"/>
        <dbReference type="ChEBI" id="CHEBI:60039"/>
        <dbReference type="EC" id="1.5.1.2"/>
    </reaction>
</comment>
<dbReference type="NCBIfam" id="TIGR00112">
    <property type="entry name" value="proC"/>
    <property type="match status" value="1"/>
</dbReference>
<evidence type="ECO:0000256" key="5">
    <source>
        <dbReference type="NCBIfam" id="TIGR00112"/>
    </source>
</evidence>
<dbReference type="InterPro" id="IPR000304">
    <property type="entry name" value="Pyrroline-COOH_reductase"/>
</dbReference>
<comment type="pathway">
    <text evidence="4 7">Amino-acid biosynthesis; L-proline biosynthesis; L-proline from L-glutamate 5-semialdehyde: step 1/1.</text>
</comment>
<comment type="catalytic activity">
    <reaction evidence="4">
        <text>L-proline + NAD(+) = (S)-1-pyrroline-5-carboxylate + NADH + 2 H(+)</text>
        <dbReference type="Rhea" id="RHEA:14105"/>
        <dbReference type="ChEBI" id="CHEBI:15378"/>
        <dbReference type="ChEBI" id="CHEBI:17388"/>
        <dbReference type="ChEBI" id="CHEBI:57540"/>
        <dbReference type="ChEBI" id="CHEBI:57945"/>
        <dbReference type="ChEBI" id="CHEBI:60039"/>
        <dbReference type="EC" id="1.5.1.2"/>
    </reaction>
</comment>
<evidence type="ECO:0000313" key="11">
    <source>
        <dbReference type="Proteomes" id="UP000182680"/>
    </source>
</evidence>